<keyword evidence="2" id="KW-1185">Reference proteome</keyword>
<gene>
    <name evidence="1" type="ORF">Tco_1114133</name>
</gene>
<dbReference type="EMBL" id="BQNB010021188">
    <property type="protein sequence ID" value="GJU03795.1"/>
    <property type="molecule type" value="Genomic_DNA"/>
</dbReference>
<comment type="caution">
    <text evidence="1">The sequence shown here is derived from an EMBL/GenBank/DDBJ whole genome shotgun (WGS) entry which is preliminary data.</text>
</comment>
<evidence type="ECO:0000313" key="1">
    <source>
        <dbReference type="EMBL" id="GJU03795.1"/>
    </source>
</evidence>
<evidence type="ECO:0000313" key="2">
    <source>
        <dbReference type="Proteomes" id="UP001151760"/>
    </source>
</evidence>
<organism evidence="1 2">
    <name type="scientific">Tanacetum coccineum</name>
    <dbReference type="NCBI Taxonomy" id="301880"/>
    <lineage>
        <taxon>Eukaryota</taxon>
        <taxon>Viridiplantae</taxon>
        <taxon>Streptophyta</taxon>
        <taxon>Embryophyta</taxon>
        <taxon>Tracheophyta</taxon>
        <taxon>Spermatophyta</taxon>
        <taxon>Magnoliopsida</taxon>
        <taxon>eudicotyledons</taxon>
        <taxon>Gunneridae</taxon>
        <taxon>Pentapetalae</taxon>
        <taxon>asterids</taxon>
        <taxon>campanulids</taxon>
        <taxon>Asterales</taxon>
        <taxon>Asteraceae</taxon>
        <taxon>Asteroideae</taxon>
        <taxon>Anthemideae</taxon>
        <taxon>Anthemidinae</taxon>
        <taxon>Tanacetum</taxon>
    </lineage>
</organism>
<reference evidence="1" key="2">
    <citation type="submission" date="2022-01" db="EMBL/GenBank/DDBJ databases">
        <authorList>
            <person name="Yamashiro T."/>
            <person name="Shiraishi A."/>
            <person name="Satake H."/>
            <person name="Nakayama K."/>
        </authorList>
    </citation>
    <scope>NUCLEOTIDE SEQUENCE</scope>
</reference>
<sequence>MICFARESKGYGHLLLIIHVQLLKRTSRPVVVVLERCYGNDCLTRNVPDNIDRVVSKQDELPSSVELDFGAELDGGRMYPGHLEAMRLP</sequence>
<accession>A0ABQ5IU77</accession>
<name>A0ABQ5IU77_9ASTR</name>
<reference evidence="1" key="1">
    <citation type="journal article" date="2022" name="Int. J. Mol. Sci.">
        <title>Draft Genome of Tanacetum Coccineum: Genomic Comparison of Closely Related Tanacetum-Family Plants.</title>
        <authorList>
            <person name="Yamashiro T."/>
            <person name="Shiraishi A."/>
            <person name="Nakayama K."/>
            <person name="Satake H."/>
        </authorList>
    </citation>
    <scope>NUCLEOTIDE SEQUENCE</scope>
</reference>
<proteinExistence type="predicted"/>
<dbReference type="Proteomes" id="UP001151760">
    <property type="component" value="Unassembled WGS sequence"/>
</dbReference>
<protein>
    <submittedName>
        <fullName evidence="1">Uncharacterized protein</fullName>
    </submittedName>
</protein>